<keyword evidence="1" id="KW-0813">Transport</keyword>
<dbReference type="GeneID" id="63145129"/>
<dbReference type="Pfam" id="PF00005">
    <property type="entry name" value="ABC_tran"/>
    <property type="match status" value="1"/>
</dbReference>
<dbReference type="PANTHER" id="PTHR42939">
    <property type="entry name" value="ABC TRANSPORTER ATP-BINDING PROTEIN ALBC-RELATED"/>
    <property type="match status" value="1"/>
</dbReference>
<organism evidence="4 5">
    <name type="scientific">Vagococcus fluvialis</name>
    <dbReference type="NCBI Taxonomy" id="2738"/>
    <lineage>
        <taxon>Bacteria</taxon>
        <taxon>Bacillati</taxon>
        <taxon>Bacillota</taxon>
        <taxon>Bacilli</taxon>
        <taxon>Lactobacillales</taxon>
        <taxon>Enterococcaceae</taxon>
        <taxon>Vagococcus</taxon>
    </lineage>
</organism>
<keyword evidence="5" id="KW-1185">Reference proteome</keyword>
<dbReference type="InterPro" id="IPR027417">
    <property type="entry name" value="P-loop_NTPase"/>
</dbReference>
<dbReference type="RefSeq" id="WP_114288472.1">
    <property type="nucleotide sequence ID" value="NZ_CP081459.1"/>
</dbReference>
<sequence length="295" mass="34396">MRVVQLAKEINKKPILSDICFELHVGEITGLIGRNGSGKTTLFRTINNIYQKDTGEIFINQQSIDENPNLREHIFYLDERYNFLSNQTLKKISLYYQHFYSNFDFEKFNSLLAKYNLDASMKLNQHSKGNQALFKMILAFSCRCRFYLFDEPFDGLDVIVKKKVISLLLHEVSFNQCGIVISSHNLQELESLIDHAIILHEGIIYKDFDLVNIKNVTKKFQMVFQKKEIPGNIKKNCHIIQVQGRVLVGVFEKMTDDLYEDILALEPVLFEEVPLTLEDIFSSHFTNESDYQLFQ</sequence>
<evidence type="ECO:0000313" key="4">
    <source>
        <dbReference type="EMBL" id="RSU04314.1"/>
    </source>
</evidence>
<dbReference type="SMART" id="SM00382">
    <property type="entry name" value="AAA"/>
    <property type="match status" value="1"/>
</dbReference>
<dbReference type="OrthoDB" id="9804819at2"/>
<evidence type="ECO:0000256" key="2">
    <source>
        <dbReference type="ARBA" id="ARBA00022741"/>
    </source>
</evidence>
<evidence type="ECO:0000256" key="1">
    <source>
        <dbReference type="ARBA" id="ARBA00022448"/>
    </source>
</evidence>
<dbReference type="GO" id="GO:0016887">
    <property type="term" value="F:ATP hydrolysis activity"/>
    <property type="evidence" value="ECO:0007669"/>
    <property type="project" value="InterPro"/>
</dbReference>
<dbReference type="GO" id="GO:0005524">
    <property type="term" value="F:ATP binding"/>
    <property type="evidence" value="ECO:0007669"/>
    <property type="project" value="UniProtKB-KW"/>
</dbReference>
<accession>A0A369B2Y6</accession>
<dbReference type="Gene3D" id="3.40.50.300">
    <property type="entry name" value="P-loop containing nucleotide triphosphate hydrolases"/>
    <property type="match status" value="1"/>
</dbReference>
<name>A0A369B2Y6_9ENTE</name>
<dbReference type="EMBL" id="NGJX01000002">
    <property type="protein sequence ID" value="RSU04314.1"/>
    <property type="molecule type" value="Genomic_DNA"/>
</dbReference>
<keyword evidence="3" id="KW-0067">ATP-binding</keyword>
<protein>
    <submittedName>
        <fullName evidence="4">Uncharacterized protein</fullName>
    </submittedName>
</protein>
<keyword evidence="2" id="KW-0547">Nucleotide-binding</keyword>
<evidence type="ECO:0000313" key="5">
    <source>
        <dbReference type="Proteomes" id="UP000288197"/>
    </source>
</evidence>
<dbReference type="SUPFAM" id="SSF52540">
    <property type="entry name" value="P-loop containing nucleoside triphosphate hydrolases"/>
    <property type="match status" value="1"/>
</dbReference>
<comment type="caution">
    <text evidence="4">The sequence shown here is derived from an EMBL/GenBank/DDBJ whole genome shotgun (WGS) entry which is preliminary data.</text>
</comment>
<reference evidence="4 5" key="1">
    <citation type="submission" date="2017-05" db="EMBL/GenBank/DDBJ databases">
        <title>Vagococcus spp. assemblies.</title>
        <authorList>
            <person name="Gulvik C.A."/>
        </authorList>
    </citation>
    <scope>NUCLEOTIDE SEQUENCE [LARGE SCALE GENOMIC DNA]</scope>
    <source>
        <strain evidence="4 5">NCFB 2497</strain>
    </source>
</reference>
<dbReference type="PANTHER" id="PTHR42939:SF1">
    <property type="entry name" value="ABC TRANSPORTER ATP-BINDING PROTEIN ALBC-RELATED"/>
    <property type="match status" value="1"/>
</dbReference>
<gene>
    <name evidence="4" type="ORF">CBF32_02760</name>
</gene>
<evidence type="ECO:0000256" key="3">
    <source>
        <dbReference type="ARBA" id="ARBA00022840"/>
    </source>
</evidence>
<dbReference type="Proteomes" id="UP000288197">
    <property type="component" value="Unassembled WGS sequence"/>
</dbReference>
<dbReference type="InterPro" id="IPR003439">
    <property type="entry name" value="ABC_transporter-like_ATP-bd"/>
</dbReference>
<dbReference type="AlphaFoldDB" id="A0A369B2Y6"/>
<dbReference type="InterPro" id="IPR051782">
    <property type="entry name" value="ABC_Transporter_VariousFunc"/>
</dbReference>
<proteinExistence type="predicted"/>
<dbReference type="PROSITE" id="PS50893">
    <property type="entry name" value="ABC_TRANSPORTER_2"/>
    <property type="match status" value="1"/>
</dbReference>
<dbReference type="InterPro" id="IPR003593">
    <property type="entry name" value="AAA+_ATPase"/>
</dbReference>